<dbReference type="Pfam" id="PF23195">
    <property type="entry name" value="UBQLN1"/>
    <property type="match status" value="1"/>
</dbReference>
<accession>A0A812ZJR1</accession>
<name>A0A812ZJR1_9DINO</name>
<protein>
    <submittedName>
        <fullName evidence="2">PntA protein</fullName>
    </submittedName>
</protein>
<evidence type="ECO:0000313" key="3">
    <source>
        <dbReference type="Proteomes" id="UP000601435"/>
    </source>
</evidence>
<organism evidence="2 3">
    <name type="scientific">Symbiodinium necroappetens</name>
    <dbReference type="NCBI Taxonomy" id="1628268"/>
    <lineage>
        <taxon>Eukaryota</taxon>
        <taxon>Sar</taxon>
        <taxon>Alveolata</taxon>
        <taxon>Dinophyceae</taxon>
        <taxon>Suessiales</taxon>
        <taxon>Symbiodiniaceae</taxon>
        <taxon>Symbiodinium</taxon>
    </lineage>
</organism>
<dbReference type="Proteomes" id="UP000601435">
    <property type="component" value="Unassembled WGS sequence"/>
</dbReference>
<dbReference type="AlphaFoldDB" id="A0A812ZJR1"/>
<comment type="caution">
    <text evidence="2">The sequence shown here is derived from an EMBL/GenBank/DDBJ whole genome shotgun (WGS) entry which is preliminary data.</text>
</comment>
<evidence type="ECO:0000313" key="2">
    <source>
        <dbReference type="EMBL" id="CAE7828920.1"/>
    </source>
</evidence>
<gene>
    <name evidence="2" type="primary">pntA</name>
    <name evidence="2" type="ORF">SNEC2469_LOCUS24766</name>
</gene>
<keyword evidence="3" id="KW-1185">Reference proteome</keyword>
<proteinExistence type="predicted"/>
<evidence type="ECO:0000256" key="1">
    <source>
        <dbReference type="SAM" id="MobiDB-lite"/>
    </source>
</evidence>
<reference evidence="2" key="1">
    <citation type="submission" date="2021-02" db="EMBL/GenBank/DDBJ databases">
        <authorList>
            <person name="Dougan E. K."/>
            <person name="Rhodes N."/>
            <person name="Thang M."/>
            <person name="Chan C."/>
        </authorList>
    </citation>
    <scope>NUCLEOTIDE SEQUENCE</scope>
</reference>
<feature type="non-terminal residue" evidence="2">
    <location>
        <position position="223"/>
    </location>
</feature>
<sequence>DRRLYVKEVIVVDEWYDGSAKTKLSVFTPVGNLFPDMAFGFLLVWVGLAAMCSRAATSRSEPVGASSFNLEDYVRSGNLHEGLESWMEIFQNFGRGERMDPEVLQEMTQTAGTFDGADESSASQRSSSGVDQDLTKELAKPSVRERVQDFASNPELLTKVIQENSLVQQLAAMNPAAAQVINSPEALQKIFSKDMLDVLQQGQRPDDAALESILESSQAPSAR</sequence>
<dbReference type="EMBL" id="CAJNJA010048118">
    <property type="protein sequence ID" value="CAE7828920.1"/>
    <property type="molecule type" value="Genomic_DNA"/>
</dbReference>
<feature type="region of interest" description="Disordered" evidence="1">
    <location>
        <begin position="114"/>
        <end position="134"/>
    </location>
</feature>
<dbReference type="OrthoDB" id="422418at2759"/>